<dbReference type="RefSeq" id="WP_094178803.1">
    <property type="nucleotide sequence ID" value="NZ_CP059075.1"/>
</dbReference>
<dbReference type="EMBL" id="CP059075">
    <property type="protein sequence ID" value="QRE04924.1"/>
    <property type="molecule type" value="Genomic_DNA"/>
</dbReference>
<protein>
    <submittedName>
        <fullName evidence="1">Uncharacterized protein</fullName>
    </submittedName>
</protein>
<evidence type="ECO:0000313" key="2">
    <source>
        <dbReference type="Proteomes" id="UP000596329"/>
    </source>
</evidence>
<evidence type="ECO:0000313" key="1">
    <source>
        <dbReference type="EMBL" id="QRE04924.1"/>
    </source>
</evidence>
<reference evidence="1 2" key="1">
    <citation type="submission" date="2020-07" db="EMBL/GenBank/DDBJ databases">
        <title>Genomic characterization of Flavobacterium psychrophilum strains.</title>
        <authorList>
            <person name="Castillo D."/>
            <person name="Jorgensen J."/>
            <person name="Middelboe M."/>
        </authorList>
    </citation>
    <scope>NUCLEOTIDE SEQUENCE [LARGE SCALE GENOMIC DNA]</scope>
    <source>
        <strain evidence="1 2">FPS-R7</strain>
    </source>
</reference>
<gene>
    <name evidence="1" type="ORF">H0H26_04860</name>
</gene>
<dbReference type="Proteomes" id="UP000596329">
    <property type="component" value="Chromosome"/>
</dbReference>
<sequence>MQITFNHIKNSKKTVWDLGNRFLYELCEKNFTHTETEKIIAKVWIIGRTYSVALERRKNKAENNDTFYKENIVNVFKKSEIDNKMLTLKKSSQLLNENIGLIIETHKYLTDELKLLTEQEKRSFSSKYLHFHLPNLFYIYDSRASLALNKIFKKIPIEYENLISKIEKDKVYSHFFLKCIMLEQKISKEFNINLSPRQIDNLLIEIANKEST</sequence>
<name>A0A7U2RB26_FLAPS</name>
<dbReference type="AlphaFoldDB" id="A0A7U2RB26"/>
<organism evidence="1 2">
    <name type="scientific">Flavobacterium psychrophilum</name>
    <dbReference type="NCBI Taxonomy" id="96345"/>
    <lineage>
        <taxon>Bacteria</taxon>
        <taxon>Pseudomonadati</taxon>
        <taxon>Bacteroidota</taxon>
        <taxon>Flavobacteriia</taxon>
        <taxon>Flavobacteriales</taxon>
        <taxon>Flavobacteriaceae</taxon>
        <taxon>Flavobacterium</taxon>
    </lineage>
</organism>
<proteinExistence type="predicted"/>
<accession>A0A7U2RB26</accession>